<evidence type="ECO:0000256" key="5">
    <source>
        <dbReference type="ARBA" id="ARBA00023012"/>
    </source>
</evidence>
<dbReference type="GO" id="GO:0004673">
    <property type="term" value="F:protein histidine kinase activity"/>
    <property type="evidence" value="ECO:0007669"/>
    <property type="project" value="UniProtKB-EC"/>
</dbReference>
<accession>A0A6B0XZ57</accession>
<dbReference type="SUPFAM" id="SSF55874">
    <property type="entry name" value="ATPase domain of HSP90 chaperone/DNA topoisomerase II/histidine kinase"/>
    <property type="match status" value="2"/>
</dbReference>
<keyword evidence="4 7" id="KW-0418">Kinase</keyword>
<evidence type="ECO:0000256" key="3">
    <source>
        <dbReference type="ARBA" id="ARBA00022679"/>
    </source>
</evidence>
<comment type="caution">
    <text evidence="7">The sequence shown here is derived from an EMBL/GenBank/DDBJ whole genome shotgun (WGS) entry which is preliminary data.</text>
</comment>
<protein>
    <recommendedName>
        <fullName evidence="2">histidine kinase</fullName>
        <ecNumber evidence="2">2.7.13.3</ecNumber>
    </recommendedName>
</protein>
<sequence length="785" mass="89388">MSFSFEARTLLELGKELISTDEVALYELIKNAVDAGSPKVEIRVRSSLAYTDYREAVRRLRETREALSEVTSFIRGKMVVDDRDQCEACLSELDRITDREIYGEKLDAHYAVLNSIAIKDTGEGMSLDDLNDVYLRIGTRHRRRRNEEGATYLGDKGIGRLSAMRLGNLLTVLTSKEGESHWNVLNVNWGVFSHSDDMLVQDIEIAPKRGKRKTEPNDQGTAILIRNLNADWTLVRFKELLDGKIARFIDPFEAGLANRLLVARHNGKRVLIPSIPKALMKHAHASCRATFRFEDGDPVIDGRVDYREKQRATVIEARGSEVMTVSRTVRKRRAKRGHAAFEETPISRGDLAKLGGFDLEVYWYNRRIVDSIEGLTESKTATRAQIARWSGGPMLYRYGFRVLPFGDPDDDWISLDKMAFGSAGFKLNRQQIFGRIRIETPHLHLSEQTNREGLVQSEVSDALKRLVTWIINVEFRNFINQVDKEEKLQFRKEELENNQILRAERTLLKAVSDLRSMLDGSHEQELKEVMSTASALREEALGVLKRLEEVERQSTEDREKFVYLAGVGLMTEFVFHELERAVAHTMKVISEVGVTPAGVSTLKDQLQPLHKRVSAFDELTGEKRQTKSRFDLRELVREVLANHEREFERHNIDLVLDLPKADLTIRAVRGMVIQILENLVVNAAYWLKRQTEYEEGFMPQLTVAIDEDGPCMTVLDNGPGVPASRKERIFQPFVTTKPSGMGKGLGLFIARDMAEYHDWSLQTESKSGRVRPNRVNGFVLDMGKA</sequence>
<dbReference type="GO" id="GO:0000160">
    <property type="term" value="P:phosphorelay signal transduction system"/>
    <property type="evidence" value="ECO:0007669"/>
    <property type="project" value="UniProtKB-KW"/>
</dbReference>
<keyword evidence="3" id="KW-0808">Transferase</keyword>
<dbReference type="EC" id="2.7.13.3" evidence="2"/>
<name>A0A6B0XZ57_9RHOB</name>
<dbReference type="InterPro" id="IPR050736">
    <property type="entry name" value="Sensor_HK_Regulatory"/>
</dbReference>
<dbReference type="InterPro" id="IPR003594">
    <property type="entry name" value="HATPase_dom"/>
</dbReference>
<evidence type="ECO:0000256" key="4">
    <source>
        <dbReference type="ARBA" id="ARBA00022777"/>
    </source>
</evidence>
<gene>
    <name evidence="7" type="ORF">F4Y60_02295</name>
</gene>
<evidence type="ECO:0000313" key="7">
    <source>
        <dbReference type="EMBL" id="MXY32922.1"/>
    </source>
</evidence>
<organism evidence="7">
    <name type="scientific">Boseongicola sp. SB0664_bin_43</name>
    <dbReference type="NCBI Taxonomy" id="2604844"/>
    <lineage>
        <taxon>Bacteria</taxon>
        <taxon>Pseudomonadati</taxon>
        <taxon>Pseudomonadota</taxon>
        <taxon>Alphaproteobacteria</taxon>
        <taxon>Rhodobacterales</taxon>
        <taxon>Paracoccaceae</taxon>
        <taxon>Boseongicola</taxon>
    </lineage>
</organism>
<dbReference type="EMBL" id="VXRY01000090">
    <property type="protein sequence ID" value="MXY32922.1"/>
    <property type="molecule type" value="Genomic_DNA"/>
</dbReference>
<dbReference type="InterPro" id="IPR036890">
    <property type="entry name" value="HATPase_C_sf"/>
</dbReference>
<reference evidence="7" key="1">
    <citation type="submission" date="2019-09" db="EMBL/GenBank/DDBJ databases">
        <title>Characterisation of the sponge microbiome using genome-centric metagenomics.</title>
        <authorList>
            <person name="Engelberts J.P."/>
            <person name="Robbins S.J."/>
            <person name="De Goeij J.M."/>
            <person name="Aranda M."/>
            <person name="Bell S.C."/>
            <person name="Webster N.S."/>
        </authorList>
    </citation>
    <scope>NUCLEOTIDE SEQUENCE</scope>
    <source>
        <strain evidence="7">SB0664_bin_43</strain>
    </source>
</reference>
<evidence type="ECO:0000256" key="1">
    <source>
        <dbReference type="ARBA" id="ARBA00000085"/>
    </source>
</evidence>
<evidence type="ECO:0000256" key="2">
    <source>
        <dbReference type="ARBA" id="ARBA00012438"/>
    </source>
</evidence>
<dbReference type="InterPro" id="IPR005467">
    <property type="entry name" value="His_kinase_dom"/>
</dbReference>
<dbReference type="PROSITE" id="PS50109">
    <property type="entry name" value="HIS_KIN"/>
    <property type="match status" value="1"/>
</dbReference>
<dbReference type="PANTHER" id="PTHR43711">
    <property type="entry name" value="TWO-COMPONENT HISTIDINE KINASE"/>
    <property type="match status" value="1"/>
</dbReference>
<dbReference type="InterPro" id="IPR004358">
    <property type="entry name" value="Sig_transdc_His_kin-like_C"/>
</dbReference>
<dbReference type="PANTHER" id="PTHR43711:SF1">
    <property type="entry name" value="HISTIDINE KINASE 1"/>
    <property type="match status" value="1"/>
</dbReference>
<dbReference type="Gene3D" id="3.30.565.10">
    <property type="entry name" value="Histidine kinase-like ATPase, C-terminal domain"/>
    <property type="match status" value="2"/>
</dbReference>
<keyword evidence="5" id="KW-0902">Two-component regulatory system</keyword>
<dbReference type="SMART" id="SM00387">
    <property type="entry name" value="HATPase_c"/>
    <property type="match status" value="1"/>
</dbReference>
<dbReference type="AlphaFoldDB" id="A0A6B0XZ57"/>
<feature type="domain" description="Histidine kinase" evidence="6">
    <location>
        <begin position="573"/>
        <end position="785"/>
    </location>
</feature>
<dbReference type="PRINTS" id="PR00344">
    <property type="entry name" value="BCTRLSENSOR"/>
</dbReference>
<dbReference type="Pfam" id="PF13589">
    <property type="entry name" value="HATPase_c_3"/>
    <property type="match status" value="1"/>
</dbReference>
<comment type="catalytic activity">
    <reaction evidence="1">
        <text>ATP + protein L-histidine = ADP + protein N-phospho-L-histidine.</text>
        <dbReference type="EC" id="2.7.13.3"/>
    </reaction>
</comment>
<dbReference type="Pfam" id="PF02518">
    <property type="entry name" value="HATPase_c"/>
    <property type="match status" value="1"/>
</dbReference>
<proteinExistence type="predicted"/>
<evidence type="ECO:0000259" key="6">
    <source>
        <dbReference type="PROSITE" id="PS50109"/>
    </source>
</evidence>